<gene>
    <name evidence="3" type="ORF">SAMN05421833_11551</name>
</gene>
<keyword evidence="4" id="KW-1185">Reference proteome</keyword>
<sequence length="119" mass="13309">MTEHEAAWPPEDIELALDHDSDIDSDSEEIYDAKGNLITDEYVRDAIGDVHRAIDEGRVPVPTNRPGRPSLTGDSTHSPRVSFRLPEELRERARARAEQEGKSVSALAREAFEQFLRAG</sequence>
<dbReference type="InterPro" id="IPR010985">
    <property type="entry name" value="Ribbon_hlx_hlx"/>
</dbReference>
<reference evidence="4" key="1">
    <citation type="submission" date="2017-01" db="EMBL/GenBank/DDBJ databases">
        <authorList>
            <person name="Varghese N."/>
            <person name="Submissions S."/>
        </authorList>
    </citation>
    <scope>NUCLEOTIDE SEQUENCE [LARGE SCALE GENOMIC DNA]</scope>
    <source>
        <strain evidence="4">ATCC 12950</strain>
    </source>
</reference>
<proteinExistence type="predicted"/>
<evidence type="ECO:0000313" key="4">
    <source>
        <dbReference type="Proteomes" id="UP000186096"/>
    </source>
</evidence>
<name>A0A1N7DNI2_9ACTN</name>
<feature type="region of interest" description="Disordered" evidence="1">
    <location>
        <begin position="57"/>
        <end position="83"/>
    </location>
</feature>
<dbReference type="Pfam" id="PF03869">
    <property type="entry name" value="Arc"/>
    <property type="match status" value="1"/>
</dbReference>
<feature type="domain" description="Arc-like DNA binding" evidence="2">
    <location>
        <begin position="78"/>
        <end position="104"/>
    </location>
</feature>
<dbReference type="Proteomes" id="UP000186096">
    <property type="component" value="Unassembled WGS sequence"/>
</dbReference>
<dbReference type="InterPro" id="IPR005569">
    <property type="entry name" value="Arc_DNA-bd_dom"/>
</dbReference>
<evidence type="ECO:0000259" key="2">
    <source>
        <dbReference type="Pfam" id="PF03869"/>
    </source>
</evidence>
<dbReference type="OrthoDB" id="3534098at2"/>
<protein>
    <submittedName>
        <fullName evidence="3">Ribbon-helix-helix protein, copG family</fullName>
    </submittedName>
</protein>
<dbReference type="GO" id="GO:0003677">
    <property type="term" value="F:DNA binding"/>
    <property type="evidence" value="ECO:0007669"/>
    <property type="project" value="InterPro"/>
</dbReference>
<dbReference type="AlphaFoldDB" id="A0A1N7DNI2"/>
<accession>A0A1N7DNI2</accession>
<organism evidence="3 4">
    <name type="scientific">Microbispora rosea</name>
    <dbReference type="NCBI Taxonomy" id="58117"/>
    <lineage>
        <taxon>Bacteria</taxon>
        <taxon>Bacillati</taxon>
        <taxon>Actinomycetota</taxon>
        <taxon>Actinomycetes</taxon>
        <taxon>Streptosporangiales</taxon>
        <taxon>Streptosporangiaceae</taxon>
        <taxon>Microbispora</taxon>
    </lineage>
</organism>
<evidence type="ECO:0000256" key="1">
    <source>
        <dbReference type="SAM" id="MobiDB-lite"/>
    </source>
</evidence>
<dbReference type="EMBL" id="FTNI01000015">
    <property type="protein sequence ID" value="SIR77390.1"/>
    <property type="molecule type" value="Genomic_DNA"/>
</dbReference>
<evidence type="ECO:0000313" key="3">
    <source>
        <dbReference type="EMBL" id="SIR77390.1"/>
    </source>
</evidence>
<dbReference type="GO" id="GO:0006355">
    <property type="term" value="P:regulation of DNA-templated transcription"/>
    <property type="evidence" value="ECO:0007669"/>
    <property type="project" value="InterPro"/>
</dbReference>
<dbReference type="Gene3D" id="1.10.1220.10">
    <property type="entry name" value="Met repressor-like"/>
    <property type="match status" value="1"/>
</dbReference>
<dbReference type="RefSeq" id="WP_076437066.1">
    <property type="nucleotide sequence ID" value="NZ_CP192071.1"/>
</dbReference>
<dbReference type="SUPFAM" id="SSF47598">
    <property type="entry name" value="Ribbon-helix-helix"/>
    <property type="match status" value="1"/>
</dbReference>
<dbReference type="InterPro" id="IPR013321">
    <property type="entry name" value="Arc_rbn_hlx_hlx"/>
</dbReference>